<reference evidence="1" key="1">
    <citation type="submission" date="2020-09" db="EMBL/GenBank/DDBJ databases">
        <title>New species isolated from human feces.</title>
        <authorList>
            <person name="Kitahara M."/>
            <person name="Shigeno Y."/>
            <person name="Shime M."/>
            <person name="Matsumoto Y."/>
            <person name="Nakamura S."/>
            <person name="Motooka D."/>
            <person name="Fukuoka S."/>
            <person name="Nishikawa H."/>
            <person name="Benno Y."/>
        </authorList>
    </citation>
    <scope>NUCLEOTIDE SEQUENCE</scope>
    <source>
        <strain evidence="1">MM50</strain>
    </source>
</reference>
<dbReference type="RefSeq" id="WP_213541498.1">
    <property type="nucleotide sequence ID" value="NZ_AP023418.1"/>
</dbReference>
<evidence type="ECO:0000313" key="2">
    <source>
        <dbReference type="Proteomes" id="UP000681035"/>
    </source>
</evidence>
<protein>
    <recommendedName>
        <fullName evidence="3">SpoIIIAH-like family protein</fullName>
    </recommendedName>
</protein>
<dbReference type="Gene3D" id="1.10.287.4300">
    <property type="entry name" value="Stage III sporulation protein AH-like"/>
    <property type="match status" value="1"/>
</dbReference>
<proteinExistence type="predicted"/>
<dbReference type="Pfam" id="PF12685">
    <property type="entry name" value="SpoIIIAH"/>
    <property type="match status" value="1"/>
</dbReference>
<evidence type="ECO:0008006" key="3">
    <source>
        <dbReference type="Google" id="ProtNLM"/>
    </source>
</evidence>
<accession>A0A810Q2X5</accession>
<sequence length="175" mass="19046">MKTVWKRRGVAAAVLLLVCGAVYMNWRYSDSVKDNKVLGQSELVNANEETAGDPAPAEDDYFATARLSRKQARDNAIHMLQEAESDENAEESVLNEASQTLQVLASYTVAESQIESLVTAKGYADCVVFIGEDSVSVVVAAPETGLNTADVARIKDIVVNETDYTPEQIKIMEAN</sequence>
<keyword evidence="2" id="KW-1185">Reference proteome</keyword>
<dbReference type="EMBL" id="AP023418">
    <property type="protein sequence ID" value="BCK80572.1"/>
    <property type="molecule type" value="Genomic_DNA"/>
</dbReference>
<dbReference type="Proteomes" id="UP000681035">
    <property type="component" value="Chromosome"/>
</dbReference>
<dbReference type="InterPro" id="IPR038503">
    <property type="entry name" value="SpoIIIAH_sf"/>
</dbReference>
<dbReference type="InterPro" id="IPR024232">
    <property type="entry name" value="SpoIIIAH"/>
</dbReference>
<organism evidence="1 2">
    <name type="scientific">Vescimonas coprocola</name>
    <dbReference type="NCBI Taxonomy" id="2714355"/>
    <lineage>
        <taxon>Bacteria</taxon>
        <taxon>Bacillati</taxon>
        <taxon>Bacillota</taxon>
        <taxon>Clostridia</taxon>
        <taxon>Eubacteriales</taxon>
        <taxon>Oscillospiraceae</taxon>
        <taxon>Vescimonas</taxon>
    </lineage>
</organism>
<dbReference type="KEGG" id="vcop:MM50RIKEN_03350"/>
<evidence type="ECO:0000313" key="1">
    <source>
        <dbReference type="EMBL" id="BCK80572.1"/>
    </source>
</evidence>
<dbReference type="AlphaFoldDB" id="A0A810Q2X5"/>
<name>A0A810Q2X5_9FIRM</name>
<gene>
    <name evidence="1" type="ORF">MM50RIKEN_03350</name>
</gene>